<organism evidence="3 4">
    <name type="scientific">Scytalidium lignicola</name>
    <name type="common">Hyphomycete</name>
    <dbReference type="NCBI Taxonomy" id="5539"/>
    <lineage>
        <taxon>Eukaryota</taxon>
        <taxon>Fungi</taxon>
        <taxon>Dikarya</taxon>
        <taxon>Ascomycota</taxon>
        <taxon>Pezizomycotina</taxon>
        <taxon>Leotiomycetes</taxon>
        <taxon>Leotiomycetes incertae sedis</taxon>
        <taxon>Scytalidium</taxon>
    </lineage>
</organism>
<dbReference type="AlphaFoldDB" id="A0A3E2H7M0"/>
<comment type="caution">
    <text evidence="3">The sequence shown here is derived from an EMBL/GenBank/DDBJ whole genome shotgun (WGS) entry which is preliminary data.</text>
</comment>
<dbReference type="EMBL" id="NCSJ02000130">
    <property type="protein sequence ID" value="RFU29389.1"/>
    <property type="molecule type" value="Genomic_DNA"/>
</dbReference>
<dbReference type="InterPro" id="IPR018713">
    <property type="entry name" value="MPAB/Lcp_cat_dom"/>
</dbReference>
<accession>A0A3E2H7M0</accession>
<dbReference type="Pfam" id="PF09995">
    <property type="entry name" value="MPAB_Lcp_cat"/>
    <property type="match status" value="1"/>
</dbReference>
<sequence>MAWPNPFHKKDENSRSAWGYNFQWTPRHMTSEQMHPLKFSYDILADKCLDELDIISPVSNGELLRNHPRSHASEANTSSKRDLYVLLQENSSQYENLGELWEEVNTIPEWVDWHQVARGQEIFYRYGGAALAALAFQSLLGGMGAARVTEVLSRTGGFSTKVARHRLYETTQHILQITQSLDSIKPGGAGHASSIRVRLLHAAVRRRILKLAKDRPSYFNVEELGIPINDLDCIATICTFSATLIWIGLPRQGIFLRRQEIIDYIALWRLVAYYVGTPSESFETPEKAKAMMESILISEIKPTETSKILANNIILSLQGQAPIYASKDFLVAHARWLNGNALCDHLGLDRPSLYYWALVAGQCIFFMFVFYTNRSIRYLDQRKIKVLRRVFYAMFVESKTNGLGSESTFDFKYIPAFYLTTELGECPCLNERRSPQNVRNAF</sequence>
<dbReference type="GO" id="GO:0016491">
    <property type="term" value="F:oxidoreductase activity"/>
    <property type="evidence" value="ECO:0007669"/>
    <property type="project" value="InterPro"/>
</dbReference>
<name>A0A3E2H7M0_SCYLI</name>
<dbReference type="OMA" id="YYQALVY"/>
<dbReference type="PANTHER" id="PTHR37539:SF1">
    <property type="entry name" value="ER-BOUND OXYGENASE MPAB_MPAB'_RUBBER OXYGENASE CATALYTIC DOMAIN-CONTAINING PROTEIN"/>
    <property type="match status" value="1"/>
</dbReference>
<reference evidence="3 4" key="1">
    <citation type="submission" date="2018-05" db="EMBL/GenBank/DDBJ databases">
        <title>Draft genome sequence of Scytalidium lignicola DSM 105466, a ubiquitous saprotrophic fungus.</title>
        <authorList>
            <person name="Buettner E."/>
            <person name="Gebauer A.M."/>
            <person name="Hofrichter M."/>
            <person name="Liers C."/>
            <person name="Kellner H."/>
        </authorList>
    </citation>
    <scope>NUCLEOTIDE SEQUENCE [LARGE SCALE GENOMIC DNA]</scope>
    <source>
        <strain evidence="3 4">DSM 105466</strain>
    </source>
</reference>
<proteinExistence type="predicted"/>
<evidence type="ECO:0000259" key="2">
    <source>
        <dbReference type="Pfam" id="PF09995"/>
    </source>
</evidence>
<keyword evidence="1" id="KW-0472">Membrane</keyword>
<evidence type="ECO:0000313" key="3">
    <source>
        <dbReference type="EMBL" id="RFU29389.1"/>
    </source>
</evidence>
<dbReference type="Proteomes" id="UP000258309">
    <property type="component" value="Unassembled WGS sequence"/>
</dbReference>
<dbReference type="InterPro" id="IPR037473">
    <property type="entry name" value="Lcp-like"/>
</dbReference>
<feature type="domain" description="ER-bound oxygenase mpaB/mpaB'/Rubber oxygenase catalytic" evidence="2">
    <location>
        <begin position="129"/>
        <end position="351"/>
    </location>
</feature>
<dbReference type="PANTHER" id="PTHR37539">
    <property type="entry name" value="SECRETED PROTEIN-RELATED"/>
    <property type="match status" value="1"/>
</dbReference>
<evidence type="ECO:0000313" key="4">
    <source>
        <dbReference type="Proteomes" id="UP000258309"/>
    </source>
</evidence>
<keyword evidence="1" id="KW-1133">Transmembrane helix</keyword>
<dbReference type="STRING" id="5539.A0A3E2H7M0"/>
<feature type="transmembrane region" description="Helical" evidence="1">
    <location>
        <begin position="353"/>
        <end position="373"/>
    </location>
</feature>
<feature type="non-terminal residue" evidence="3">
    <location>
        <position position="442"/>
    </location>
</feature>
<protein>
    <recommendedName>
        <fullName evidence="2">ER-bound oxygenase mpaB/mpaB'/Rubber oxygenase catalytic domain-containing protein</fullName>
    </recommendedName>
</protein>
<dbReference type="OrthoDB" id="6361347at2759"/>
<evidence type="ECO:0000256" key="1">
    <source>
        <dbReference type="SAM" id="Phobius"/>
    </source>
</evidence>
<gene>
    <name evidence="3" type="ORF">B7463_g6968</name>
</gene>
<keyword evidence="4" id="KW-1185">Reference proteome</keyword>
<keyword evidence="1" id="KW-0812">Transmembrane</keyword>
<feature type="non-terminal residue" evidence="3">
    <location>
        <position position="1"/>
    </location>
</feature>